<dbReference type="GO" id="GO:0071035">
    <property type="term" value="P:nuclear polyadenylation-dependent rRNA catabolic process"/>
    <property type="evidence" value="ECO:0007669"/>
    <property type="project" value="TreeGrafter"/>
</dbReference>
<protein>
    <recommendedName>
        <fullName evidence="6">Ribosomal RNA-processing protein 42</fullName>
    </recommendedName>
</protein>
<feature type="domain" description="Exoribonuclease phosphorolytic" evidence="8">
    <location>
        <begin position="33"/>
        <end position="156"/>
    </location>
</feature>
<dbReference type="SUPFAM" id="SSF55666">
    <property type="entry name" value="Ribonuclease PH domain 2-like"/>
    <property type="match status" value="1"/>
</dbReference>
<dbReference type="GO" id="GO:0071038">
    <property type="term" value="P:TRAMP-dependent tRNA surveillance pathway"/>
    <property type="evidence" value="ECO:0007669"/>
    <property type="project" value="TreeGrafter"/>
</dbReference>
<evidence type="ECO:0000256" key="3">
    <source>
        <dbReference type="ARBA" id="ARBA00006678"/>
    </source>
</evidence>
<dbReference type="GO" id="GO:0000177">
    <property type="term" value="C:cytoplasmic exosome (RNase complex)"/>
    <property type="evidence" value="ECO:0007669"/>
    <property type="project" value="TreeGrafter"/>
</dbReference>
<evidence type="ECO:0000256" key="7">
    <source>
        <dbReference type="SAM" id="MobiDB-lite"/>
    </source>
</evidence>
<dbReference type="GO" id="GO:0035925">
    <property type="term" value="F:mRNA 3'-UTR AU-rich region binding"/>
    <property type="evidence" value="ECO:0007669"/>
    <property type="project" value="TreeGrafter"/>
</dbReference>
<evidence type="ECO:0000313" key="10">
    <source>
        <dbReference type="Proteomes" id="UP000827549"/>
    </source>
</evidence>
<evidence type="ECO:0000313" key="9">
    <source>
        <dbReference type="EMBL" id="WOO84856.1"/>
    </source>
</evidence>
<dbReference type="AlphaFoldDB" id="A0AAF0YI46"/>
<dbReference type="PANTHER" id="PTHR11097">
    <property type="entry name" value="EXOSOME COMPLEX EXONUCLEASE RIBOSOMAL RNA PROCESSING PROTEIN"/>
    <property type="match status" value="1"/>
</dbReference>
<evidence type="ECO:0000259" key="8">
    <source>
        <dbReference type="Pfam" id="PF01138"/>
    </source>
</evidence>
<evidence type="ECO:0000256" key="2">
    <source>
        <dbReference type="ARBA" id="ARBA00004604"/>
    </source>
</evidence>
<name>A0AAF0YI46_9TREE</name>
<dbReference type="GO" id="GO:0034475">
    <property type="term" value="P:U4 snRNA 3'-end processing"/>
    <property type="evidence" value="ECO:0007669"/>
    <property type="project" value="TreeGrafter"/>
</dbReference>
<evidence type="ECO:0000256" key="4">
    <source>
        <dbReference type="ARBA" id="ARBA00022490"/>
    </source>
</evidence>
<dbReference type="SUPFAM" id="SSF54211">
    <property type="entry name" value="Ribosomal protein S5 domain 2-like"/>
    <property type="match status" value="1"/>
</dbReference>
<dbReference type="InterPro" id="IPR001247">
    <property type="entry name" value="ExoRNase_PH_dom1"/>
</dbReference>
<comment type="similarity">
    <text evidence="3">Belongs to the RNase PH family.</text>
</comment>
<dbReference type="PANTHER" id="PTHR11097:SF8">
    <property type="entry name" value="EXOSOME COMPLEX COMPONENT RRP42"/>
    <property type="match status" value="1"/>
</dbReference>
<reference evidence="9" key="1">
    <citation type="submission" date="2023-10" db="EMBL/GenBank/DDBJ databases">
        <authorList>
            <person name="Noh H."/>
        </authorList>
    </citation>
    <scope>NUCLEOTIDE SEQUENCE</scope>
    <source>
        <strain evidence="9">DUCC4014</strain>
    </source>
</reference>
<dbReference type="GO" id="GO:0000467">
    <property type="term" value="P:exonucleolytic trimming to generate mature 3'-end of 5.8S rRNA from tricistronic rRNA transcript (SSU-rRNA, 5.8S rRNA, LSU-rRNA)"/>
    <property type="evidence" value="ECO:0007669"/>
    <property type="project" value="TreeGrafter"/>
</dbReference>
<keyword evidence="4" id="KW-0963">Cytoplasm</keyword>
<evidence type="ECO:0000256" key="1">
    <source>
        <dbReference type="ARBA" id="ARBA00004496"/>
    </source>
</evidence>
<dbReference type="GO" id="GO:0016075">
    <property type="term" value="P:rRNA catabolic process"/>
    <property type="evidence" value="ECO:0007669"/>
    <property type="project" value="TreeGrafter"/>
</dbReference>
<dbReference type="InterPro" id="IPR036345">
    <property type="entry name" value="ExoRNase_PH_dom2_sf"/>
</dbReference>
<feature type="compositionally biased region" description="Acidic residues" evidence="7">
    <location>
        <begin position="196"/>
        <end position="207"/>
    </location>
</feature>
<dbReference type="GeneID" id="87811536"/>
<dbReference type="InterPro" id="IPR027408">
    <property type="entry name" value="PNPase/RNase_PH_dom_sf"/>
</dbReference>
<comment type="subcellular location">
    <subcellularLocation>
        <location evidence="1">Cytoplasm</location>
    </subcellularLocation>
    <subcellularLocation>
        <location evidence="2">Nucleus</location>
        <location evidence="2">Nucleolus</location>
    </subcellularLocation>
</comment>
<evidence type="ECO:0000256" key="6">
    <source>
        <dbReference type="ARBA" id="ARBA00042523"/>
    </source>
</evidence>
<gene>
    <name evidence="9" type="primary">EXOSC7</name>
    <name evidence="9" type="ORF">LOC62_06G008370</name>
</gene>
<dbReference type="GO" id="GO:0034476">
    <property type="term" value="P:U5 snRNA 3'-end processing"/>
    <property type="evidence" value="ECO:0007669"/>
    <property type="project" value="TreeGrafter"/>
</dbReference>
<dbReference type="Pfam" id="PF01138">
    <property type="entry name" value="RNase_PH"/>
    <property type="match status" value="1"/>
</dbReference>
<evidence type="ECO:0000256" key="5">
    <source>
        <dbReference type="ARBA" id="ARBA00022835"/>
    </source>
</evidence>
<proteinExistence type="inferred from homology"/>
<dbReference type="GO" id="GO:0071028">
    <property type="term" value="P:nuclear mRNA surveillance"/>
    <property type="evidence" value="ECO:0007669"/>
    <property type="project" value="TreeGrafter"/>
</dbReference>
<accession>A0AAF0YI46</accession>
<dbReference type="GO" id="GO:0034473">
    <property type="term" value="P:U1 snRNA 3'-end processing"/>
    <property type="evidence" value="ECO:0007669"/>
    <property type="project" value="TreeGrafter"/>
</dbReference>
<dbReference type="EMBL" id="CP086719">
    <property type="protein sequence ID" value="WOO84856.1"/>
    <property type="molecule type" value="Genomic_DNA"/>
</dbReference>
<dbReference type="GO" id="GO:0000176">
    <property type="term" value="C:nuclear exosome (RNase complex)"/>
    <property type="evidence" value="ECO:0007669"/>
    <property type="project" value="TreeGrafter"/>
</dbReference>
<organism evidence="9 10">
    <name type="scientific">Vanrija pseudolonga</name>
    <dbReference type="NCBI Taxonomy" id="143232"/>
    <lineage>
        <taxon>Eukaryota</taxon>
        <taxon>Fungi</taxon>
        <taxon>Dikarya</taxon>
        <taxon>Basidiomycota</taxon>
        <taxon>Agaricomycotina</taxon>
        <taxon>Tremellomycetes</taxon>
        <taxon>Trichosporonales</taxon>
        <taxon>Trichosporonaceae</taxon>
        <taxon>Vanrija</taxon>
    </lineage>
</organism>
<keyword evidence="5" id="KW-0271">Exosome</keyword>
<dbReference type="InterPro" id="IPR020568">
    <property type="entry name" value="Ribosomal_Su5_D2-typ_SF"/>
</dbReference>
<dbReference type="RefSeq" id="XP_062630882.1">
    <property type="nucleotide sequence ID" value="XM_062774898.1"/>
</dbReference>
<feature type="region of interest" description="Disordered" evidence="7">
    <location>
        <begin position="184"/>
        <end position="208"/>
    </location>
</feature>
<dbReference type="GO" id="GO:0005730">
    <property type="term" value="C:nucleolus"/>
    <property type="evidence" value="ECO:0007669"/>
    <property type="project" value="UniProtKB-SubCell"/>
</dbReference>
<dbReference type="Proteomes" id="UP000827549">
    <property type="component" value="Chromosome 6"/>
</dbReference>
<dbReference type="Gene3D" id="3.30.230.70">
    <property type="entry name" value="GHMP Kinase, N-terminal domain"/>
    <property type="match status" value="1"/>
</dbReference>
<dbReference type="InterPro" id="IPR050590">
    <property type="entry name" value="Exosome_comp_Rrp42_subfam"/>
</dbReference>
<keyword evidence="10" id="KW-1185">Reference proteome</keyword>
<sequence length="294" mass="30435">MTATLSPSERSYILTGLTQSPATRLDGRGLLEPRAVQVSYGAAPAANGSARVRVGETEVVAGVVLAVGDAGAKGKIEVDITPQAYPHASSSDLTQQSSYFATLLNEHLLPTIPALRISDKKAFVPTLHLTLISADGGVLATLAAAARAALGDLAVPRTKEIGWEGAVSDEKDMAGIKGAVGGAKGKGRARARGADDWDLEGGGEEAPLDGRDELPVLVTLFLVPGSEVVFVDATPQEEAACPTRLHALVRPNGRICGARLEGQDGIDAARVRPLFEEAQRIGIDLAAALNADLP</sequence>